<dbReference type="EMBL" id="DTMQ01000009">
    <property type="protein sequence ID" value="HGE98660.1"/>
    <property type="molecule type" value="Genomic_DNA"/>
</dbReference>
<dbReference type="Pfam" id="PF02272">
    <property type="entry name" value="DHHA1"/>
    <property type="match status" value="1"/>
</dbReference>
<dbReference type="GO" id="GO:0003676">
    <property type="term" value="F:nucleic acid binding"/>
    <property type="evidence" value="ECO:0007669"/>
    <property type="project" value="InterPro"/>
</dbReference>
<dbReference type="InterPro" id="IPR051673">
    <property type="entry name" value="SSDNA_exonuclease_RecJ"/>
</dbReference>
<proteinExistence type="predicted"/>
<feature type="domain" description="DHHA1" evidence="2">
    <location>
        <begin position="346"/>
        <end position="427"/>
    </location>
</feature>
<dbReference type="PANTHER" id="PTHR30255:SF2">
    <property type="entry name" value="SINGLE-STRANDED-DNA-SPECIFIC EXONUCLEASE RECJ"/>
    <property type="match status" value="1"/>
</dbReference>
<dbReference type="Gene3D" id="3.10.310.30">
    <property type="match status" value="1"/>
</dbReference>
<protein>
    <recommendedName>
        <fullName evidence="4">Single-stranded-DNA-specific exonuclease RecJ</fullName>
    </recommendedName>
</protein>
<dbReference type="GO" id="GO:0004527">
    <property type="term" value="F:exonuclease activity"/>
    <property type="evidence" value="ECO:0007669"/>
    <property type="project" value="UniProtKB-KW"/>
</dbReference>
<evidence type="ECO:0000259" key="1">
    <source>
        <dbReference type="Pfam" id="PF01368"/>
    </source>
</evidence>
<dbReference type="InterPro" id="IPR001667">
    <property type="entry name" value="DDH_dom"/>
</dbReference>
<dbReference type="Pfam" id="PF01368">
    <property type="entry name" value="DHH"/>
    <property type="match status" value="1"/>
</dbReference>
<dbReference type="PANTHER" id="PTHR30255">
    <property type="entry name" value="SINGLE-STRANDED-DNA-SPECIFIC EXONUCLEASE RECJ"/>
    <property type="match status" value="1"/>
</dbReference>
<sequence length="525" mass="60321">MVKLREVDEEKLSRLKGETGLPEAILRFLLLRGIEDKEEIRVFLFPTRRDFYPSALLPDIGPAIERIKKAIRDKERILIWGHEDVDGITATVLLESVLKDLRAEVFHFIPKKHEFKYGIYPPKVFSTEEWEGVRLLIAVDCGTTNHSEVKELKSKGIETIIIDHHEAVKDLPEAVAVINPKINKSLYPFRELAGVGVVFKFSSALIEEFLGAKIEEWTEAKPCALPLAYLGTISDRVPLIQENRIIAREGARDLKKKQVIPAWQMMSNLEEINGMLSLLSAIEGQTACDFFLTKSEEVAREIFDRMVERQEGLKKEMEEAFLLAESVKSIFPGLVVVKSLFLPLRSLSYIANRFKERYSLPVIVMGKKENDLWVAECRGTKEIDLLDLLQESAPLFLDWGGHKKACGFSIKEENLEEFMKRAREYAEREFLPKIKEMTSNQEEVIFVDGILTLSEIPKEVFLLPPFGEGNPPPLFFSPDTEVKEEWRQDLFREEASRIIPGKRYDLLWTVEEKGIKIKSFLPREE</sequence>
<reference evidence="3" key="1">
    <citation type="journal article" date="2020" name="mSystems">
        <title>Genome- and Community-Level Interaction Insights into Carbon Utilization and Element Cycling Functions of Hydrothermarchaeota in Hydrothermal Sediment.</title>
        <authorList>
            <person name="Zhou Z."/>
            <person name="Liu Y."/>
            <person name="Xu W."/>
            <person name="Pan J."/>
            <person name="Luo Z.H."/>
            <person name="Li M."/>
        </authorList>
    </citation>
    <scope>NUCLEOTIDE SEQUENCE [LARGE SCALE GENOMIC DNA]</scope>
    <source>
        <strain evidence="3">SpSt-906</strain>
    </source>
</reference>
<comment type="caution">
    <text evidence="3">The sequence shown here is derived from an EMBL/GenBank/DDBJ whole genome shotgun (WGS) entry which is preliminary data.</text>
</comment>
<gene>
    <name evidence="3" type="ORF">ENX07_01105</name>
</gene>
<dbReference type="Gene3D" id="3.90.1640.30">
    <property type="match status" value="1"/>
</dbReference>
<accession>A0A7C3Z0Z7</accession>
<feature type="domain" description="DDH" evidence="1">
    <location>
        <begin position="76"/>
        <end position="210"/>
    </location>
</feature>
<dbReference type="SUPFAM" id="SSF64182">
    <property type="entry name" value="DHH phosphoesterases"/>
    <property type="match status" value="1"/>
</dbReference>
<dbReference type="AlphaFoldDB" id="A0A7C3Z0Z7"/>
<organism evidence="3">
    <name type="scientific">candidate division WOR-3 bacterium</name>
    <dbReference type="NCBI Taxonomy" id="2052148"/>
    <lineage>
        <taxon>Bacteria</taxon>
        <taxon>Bacteria division WOR-3</taxon>
    </lineage>
</organism>
<dbReference type="InterPro" id="IPR003156">
    <property type="entry name" value="DHHA1_dom"/>
</dbReference>
<evidence type="ECO:0000313" key="3">
    <source>
        <dbReference type="EMBL" id="HGE98660.1"/>
    </source>
</evidence>
<evidence type="ECO:0008006" key="4">
    <source>
        <dbReference type="Google" id="ProtNLM"/>
    </source>
</evidence>
<evidence type="ECO:0000259" key="2">
    <source>
        <dbReference type="Pfam" id="PF02272"/>
    </source>
</evidence>
<dbReference type="InterPro" id="IPR038763">
    <property type="entry name" value="DHH_sf"/>
</dbReference>
<name>A0A7C3Z0Z7_UNCW3</name>